<dbReference type="GO" id="GO:0007034">
    <property type="term" value="P:vacuolar transport"/>
    <property type="evidence" value="ECO:0007669"/>
    <property type="project" value="InterPro"/>
</dbReference>
<feature type="transmembrane region" description="Helical" evidence="6">
    <location>
        <begin position="164"/>
        <end position="182"/>
    </location>
</feature>
<keyword evidence="2 6" id="KW-0812">Transmembrane</keyword>
<feature type="compositionally biased region" description="Basic and acidic residues" evidence="5">
    <location>
        <begin position="63"/>
        <end position="74"/>
    </location>
</feature>
<reference evidence="7" key="1">
    <citation type="submission" date="2022-08" db="UniProtKB">
        <authorList>
            <consortium name="EnsemblMetazoa"/>
        </authorList>
    </citation>
    <scope>IDENTIFICATION</scope>
    <source>
        <strain evidence="7">05x7-T-G4-1.051#20</strain>
    </source>
</reference>
<evidence type="ECO:0008006" key="9">
    <source>
        <dbReference type="Google" id="ProtNLM"/>
    </source>
</evidence>
<evidence type="ECO:0000313" key="8">
    <source>
        <dbReference type="Proteomes" id="UP000005408"/>
    </source>
</evidence>
<dbReference type="GO" id="GO:0005783">
    <property type="term" value="C:endoplasmic reticulum"/>
    <property type="evidence" value="ECO:0007669"/>
    <property type="project" value="TreeGrafter"/>
</dbReference>
<keyword evidence="3 6" id="KW-1133">Transmembrane helix</keyword>
<organism evidence="7 8">
    <name type="scientific">Magallana gigas</name>
    <name type="common">Pacific oyster</name>
    <name type="synonym">Crassostrea gigas</name>
    <dbReference type="NCBI Taxonomy" id="29159"/>
    <lineage>
        <taxon>Eukaryota</taxon>
        <taxon>Metazoa</taxon>
        <taxon>Spiralia</taxon>
        <taxon>Lophotrochozoa</taxon>
        <taxon>Mollusca</taxon>
        <taxon>Bivalvia</taxon>
        <taxon>Autobranchia</taxon>
        <taxon>Pteriomorphia</taxon>
        <taxon>Ostreida</taxon>
        <taxon>Ostreoidea</taxon>
        <taxon>Ostreidae</taxon>
        <taxon>Magallana</taxon>
    </lineage>
</organism>
<feature type="region of interest" description="Disordered" evidence="5">
    <location>
        <begin position="63"/>
        <end position="82"/>
    </location>
</feature>
<keyword evidence="8" id="KW-1185">Reference proteome</keyword>
<proteinExistence type="predicted"/>
<dbReference type="OrthoDB" id="10003116at2759"/>
<dbReference type="GO" id="GO:0048471">
    <property type="term" value="C:perinuclear region of cytoplasm"/>
    <property type="evidence" value="ECO:0007669"/>
    <property type="project" value="TreeGrafter"/>
</dbReference>
<protein>
    <recommendedName>
        <fullName evidence="9">NEDD4 family-interacting protein 1</fullName>
    </recommendedName>
</protein>
<accession>A0A8W8KX63</accession>
<keyword evidence="4 6" id="KW-0472">Membrane</keyword>
<dbReference type="PANTHER" id="PTHR13396:SF5">
    <property type="entry name" value="NEDD4 FAMILY INTERACTING PROTEIN"/>
    <property type="match status" value="1"/>
</dbReference>
<sequence length="206" mass="23459">MDRSSIRYEVLHETESSTPAEPVNLVMVVPPPEYPGTYGQGAANQKLPTYAEATTLPTYEEAERSKFQEAHQDSDSNLENPDEISAHEGRLFRTTTLGTDGMFLCAFVMAFFFNWIGFLCSICLFNTIAGRCGALSGLGLSIVKWICIVRHNKWASDWADGDSWVWWLLLLCGMLIFLRGAIHYIKTKYEWTQIQNSLRNRNLFLF</sequence>
<dbReference type="Proteomes" id="UP000005408">
    <property type="component" value="Unassembled WGS sequence"/>
</dbReference>
<comment type="subcellular location">
    <subcellularLocation>
        <location evidence="1">Membrane</location>
        <topology evidence="1">Multi-pass membrane protein</topology>
    </subcellularLocation>
</comment>
<evidence type="ECO:0000256" key="3">
    <source>
        <dbReference type="ARBA" id="ARBA00022989"/>
    </source>
</evidence>
<dbReference type="CDD" id="cd22212">
    <property type="entry name" value="NDFIP-like"/>
    <property type="match status" value="1"/>
</dbReference>
<dbReference type="GO" id="GO:0031398">
    <property type="term" value="P:positive regulation of protein ubiquitination"/>
    <property type="evidence" value="ECO:0007669"/>
    <property type="project" value="TreeGrafter"/>
</dbReference>
<dbReference type="EnsemblMetazoa" id="G24981.5">
    <property type="protein sequence ID" value="G24981.5:cds"/>
    <property type="gene ID" value="G24981"/>
</dbReference>
<evidence type="ECO:0000256" key="2">
    <source>
        <dbReference type="ARBA" id="ARBA00022692"/>
    </source>
</evidence>
<evidence type="ECO:0000256" key="6">
    <source>
        <dbReference type="SAM" id="Phobius"/>
    </source>
</evidence>
<evidence type="ECO:0000313" key="7">
    <source>
        <dbReference type="EnsemblMetazoa" id="G24981.5:cds"/>
    </source>
</evidence>
<dbReference type="InterPro" id="IPR019325">
    <property type="entry name" value="NEDD4/Bsd2"/>
</dbReference>
<dbReference type="GO" id="GO:0050699">
    <property type="term" value="F:WW domain binding"/>
    <property type="evidence" value="ECO:0007669"/>
    <property type="project" value="TreeGrafter"/>
</dbReference>
<dbReference type="GO" id="GO:0005794">
    <property type="term" value="C:Golgi apparatus"/>
    <property type="evidence" value="ECO:0007669"/>
    <property type="project" value="TreeGrafter"/>
</dbReference>
<name>A0A8W8KX63_MAGGI</name>
<evidence type="ECO:0000256" key="4">
    <source>
        <dbReference type="ARBA" id="ARBA00023136"/>
    </source>
</evidence>
<evidence type="ECO:0000256" key="1">
    <source>
        <dbReference type="ARBA" id="ARBA00004141"/>
    </source>
</evidence>
<evidence type="ECO:0000256" key="5">
    <source>
        <dbReference type="SAM" id="MobiDB-lite"/>
    </source>
</evidence>
<dbReference type="OMA" id="FASHENS"/>
<dbReference type="AlphaFoldDB" id="A0A8W8KX63"/>
<dbReference type="GO" id="GO:0016020">
    <property type="term" value="C:membrane"/>
    <property type="evidence" value="ECO:0007669"/>
    <property type="project" value="UniProtKB-SubCell"/>
</dbReference>
<dbReference type="GO" id="GO:0030001">
    <property type="term" value="P:metal ion transport"/>
    <property type="evidence" value="ECO:0007669"/>
    <property type="project" value="InterPro"/>
</dbReference>
<dbReference type="GO" id="GO:0006511">
    <property type="term" value="P:ubiquitin-dependent protein catabolic process"/>
    <property type="evidence" value="ECO:0007669"/>
    <property type="project" value="TreeGrafter"/>
</dbReference>
<dbReference type="Pfam" id="PF10176">
    <property type="entry name" value="NEDD4_Bsd2"/>
    <property type="match status" value="2"/>
</dbReference>
<dbReference type="PANTHER" id="PTHR13396">
    <property type="entry name" value="NEDD4 FAMILY INTERACTING PROTEIN 1/2"/>
    <property type="match status" value="1"/>
</dbReference>
<feature type="transmembrane region" description="Helical" evidence="6">
    <location>
        <begin position="101"/>
        <end position="125"/>
    </location>
</feature>